<dbReference type="AlphaFoldDB" id="A0A4S8SX82"/>
<feature type="domain" description="C2H2-type" evidence="2">
    <location>
        <begin position="82"/>
        <end position="104"/>
    </location>
</feature>
<feature type="region of interest" description="Disordered" evidence="1">
    <location>
        <begin position="168"/>
        <end position="196"/>
    </location>
</feature>
<proteinExistence type="predicted"/>
<evidence type="ECO:0000256" key="1">
    <source>
        <dbReference type="SAM" id="MobiDB-lite"/>
    </source>
</evidence>
<feature type="compositionally biased region" description="Polar residues" evidence="1">
    <location>
        <begin position="179"/>
        <end position="196"/>
    </location>
</feature>
<protein>
    <recommendedName>
        <fullName evidence="2">C2H2-type domain-containing protein</fullName>
    </recommendedName>
</protein>
<evidence type="ECO:0000313" key="4">
    <source>
        <dbReference type="Proteomes" id="UP000304951"/>
    </source>
</evidence>
<dbReference type="InterPro" id="IPR013087">
    <property type="entry name" value="Znf_C2H2_type"/>
</dbReference>
<dbReference type="PANTHER" id="PTHR21354:SF0">
    <property type="entry name" value="ZINC FINGER PROTEIN 511"/>
    <property type="match status" value="1"/>
</dbReference>
<organism evidence="3 4">
    <name type="scientific">Aureobasidium pullulans</name>
    <name type="common">Black yeast</name>
    <name type="synonym">Pullularia pullulans</name>
    <dbReference type="NCBI Taxonomy" id="5580"/>
    <lineage>
        <taxon>Eukaryota</taxon>
        <taxon>Fungi</taxon>
        <taxon>Dikarya</taxon>
        <taxon>Ascomycota</taxon>
        <taxon>Pezizomycotina</taxon>
        <taxon>Dothideomycetes</taxon>
        <taxon>Dothideomycetidae</taxon>
        <taxon>Dothideales</taxon>
        <taxon>Saccotheciaceae</taxon>
        <taxon>Aureobasidium</taxon>
    </lineage>
</organism>
<gene>
    <name evidence="3" type="ORF">D6D28_01502</name>
</gene>
<evidence type="ECO:0000313" key="3">
    <source>
        <dbReference type="EMBL" id="THV75907.1"/>
    </source>
</evidence>
<accession>A0A4S8SX82</accession>
<comment type="caution">
    <text evidence="3">The sequence shown here is derived from an EMBL/GenBank/DDBJ whole genome shotgun (WGS) entry which is preliminary data.</text>
</comment>
<feature type="domain" description="C2H2-type" evidence="2">
    <location>
        <begin position="120"/>
        <end position="145"/>
    </location>
</feature>
<dbReference type="SMART" id="SM00355">
    <property type="entry name" value="ZnF_C2H2"/>
    <property type="match status" value="2"/>
</dbReference>
<feature type="region of interest" description="Disordered" evidence="1">
    <location>
        <begin position="15"/>
        <end position="45"/>
    </location>
</feature>
<reference evidence="3 4" key="1">
    <citation type="submission" date="2018-10" db="EMBL/GenBank/DDBJ databases">
        <title>Fifty Aureobasidium pullulans genomes reveal a recombining polyextremotolerant generalist.</title>
        <authorList>
            <person name="Gostincar C."/>
            <person name="Turk M."/>
            <person name="Zajc J."/>
            <person name="Gunde-Cimerman N."/>
        </authorList>
    </citation>
    <scope>NUCLEOTIDE SEQUENCE [LARGE SCALE GENOMIC DNA]</scope>
    <source>
        <strain evidence="3 4">EXF-11900</strain>
    </source>
</reference>
<evidence type="ECO:0000259" key="2">
    <source>
        <dbReference type="SMART" id="SM00355"/>
    </source>
</evidence>
<dbReference type="Proteomes" id="UP000304951">
    <property type="component" value="Unassembled WGS sequence"/>
</dbReference>
<sequence length="255" mass="28499">MPAFIAMSKRLRTDSDSEEYHISSTNHPVTQNLQPPGKYAQLDPHSHSTASQTITCGLPPHEVVNFTTYGDYEIHYLKSHVNRCLACGKNFPSSHFLSLHITEHHDPLNSIKRDRGEKTYRCFVEDCKKVCSTPQKRRMHLVDKHMFPKNYDFYIVNHGSDNRTSLLKPEGRSRKAGGSQVTNAVRGQSPGQSTRTPLAMADDMVTEVTKAKAEGHASPTDTSMDEIAGSMAALRFVPKSVTFGRGRQRKGLSKD</sequence>
<dbReference type="InterPro" id="IPR039258">
    <property type="entry name" value="ZNF511"/>
</dbReference>
<name>A0A4S8SX82_AURPU</name>
<dbReference type="PANTHER" id="PTHR21354">
    <property type="entry name" value="ZINC FINGER PROTEIN 511"/>
    <property type="match status" value="1"/>
</dbReference>
<dbReference type="EMBL" id="QZAF01000029">
    <property type="protein sequence ID" value="THV75907.1"/>
    <property type="molecule type" value="Genomic_DNA"/>
</dbReference>
<feature type="compositionally biased region" description="Polar residues" evidence="1">
    <location>
        <begin position="22"/>
        <end position="34"/>
    </location>
</feature>